<name>A0A8F8KTB0_9VIRU</name>
<dbReference type="EMBL" id="MZ420154">
    <property type="protein sequence ID" value="QYA18675.1"/>
    <property type="molecule type" value="Genomic_DNA"/>
</dbReference>
<proteinExistence type="predicted"/>
<organism evidence="1">
    <name type="scientific">Clandestinovirus</name>
    <dbReference type="NCBI Taxonomy" id="2831644"/>
    <lineage>
        <taxon>Viruses</taxon>
    </lineage>
</organism>
<evidence type="ECO:0000313" key="1">
    <source>
        <dbReference type="EMBL" id="QYA18675.1"/>
    </source>
</evidence>
<accession>A0A8F8KTB0</accession>
<reference evidence="1" key="1">
    <citation type="submission" date="2021-06" db="EMBL/GenBank/DDBJ databases">
        <authorList>
            <person name="Rolland C."/>
        </authorList>
    </citation>
    <scope>NUCLEOTIDE SEQUENCE</scope>
    <source>
        <strain evidence="1">347.936635</strain>
    </source>
</reference>
<gene>
    <name evidence="1" type="ORF">KOM_12_407</name>
</gene>
<sequence>MSSLNFVHNETKQSLMLVLNKEPLMAHVGGFVDKCMLANHPSTQVLVVAPDDDKRKSAIRVASIEQSDCLRTFAARVLASTSVPFGYCPHNSVKSSNGNIDVSRTVQRWNSLFKVLHAQLKLPLTDDISKFVAQFKRINSRVKRRAHPFDRAWDSLERCKKIFNLVATLLMDNYCVWRRKPTSQQHCSNKMKEFGLTSMVGQFPETSVRIISVLWDTVVMLRWIIHMVKNVRIDRSPKDFDPKTNAKQTTEQTLAIVPMDIELTKDQIQWLAELNADDITYYRWCEYTIAFCSTMGDDQQTLKALPFYQRNVYLGTMLRALRPYFYTWLQKNQTNDDHLGPVATLTRKIVKNFNRLPETLPNMPVTSTIKSLLAHPSMVQWINNTTPFNPYTVAPPSTWASLHKLLAVYKSTPNVSGEEEPHHNSMVAYTRLKKLCLLLDNMDQQFSGLDNVE</sequence>
<protein>
    <submittedName>
        <fullName evidence="1">Uncharacterized protein</fullName>
    </submittedName>
</protein>